<evidence type="ECO:0000313" key="2">
    <source>
        <dbReference type="Proteomes" id="UP000287651"/>
    </source>
</evidence>
<dbReference type="GO" id="GO:0006886">
    <property type="term" value="P:intracellular protein transport"/>
    <property type="evidence" value="ECO:0007669"/>
    <property type="project" value="TreeGrafter"/>
</dbReference>
<name>A0A444FDU9_ENSVE</name>
<organism evidence="1 2">
    <name type="scientific">Ensete ventricosum</name>
    <name type="common">Abyssinian banana</name>
    <name type="synonym">Musa ensete</name>
    <dbReference type="NCBI Taxonomy" id="4639"/>
    <lineage>
        <taxon>Eukaryota</taxon>
        <taxon>Viridiplantae</taxon>
        <taxon>Streptophyta</taxon>
        <taxon>Embryophyta</taxon>
        <taxon>Tracheophyta</taxon>
        <taxon>Spermatophyta</taxon>
        <taxon>Magnoliopsida</taxon>
        <taxon>Liliopsida</taxon>
        <taxon>Zingiberales</taxon>
        <taxon>Musaceae</taxon>
        <taxon>Ensete</taxon>
    </lineage>
</organism>
<dbReference type="FunFam" id="1.10.472.80:FF:000009">
    <property type="entry name" value="TBC1 domain family member 13"/>
    <property type="match status" value="1"/>
</dbReference>
<accession>A0A444FDU9</accession>
<dbReference type="SUPFAM" id="SSF47923">
    <property type="entry name" value="Ypt/Rab-GAP domain of gyp1p"/>
    <property type="match status" value="1"/>
</dbReference>
<dbReference type="PANTHER" id="PTHR22957:SF27">
    <property type="entry name" value="TBC1 DOMAIN FAMILY MEMBER 13"/>
    <property type="match status" value="1"/>
</dbReference>
<reference evidence="2" key="1">
    <citation type="journal article" date="2014" name="Agronomy (Basel)">
        <title>A Draft Genome Sequence for Ensete ventricosum, the Drought-Tolerant Tree Against Hunger.</title>
        <authorList>
            <person name="Harrison J."/>
            <person name="Moore K.A."/>
            <person name="Paszkiewicz K."/>
            <person name="Jones T."/>
            <person name="Grant M."/>
            <person name="Ambacheew D."/>
            <person name="Muzemil S."/>
            <person name="Studholme D.J."/>
        </authorList>
    </citation>
    <scope>NUCLEOTIDE SEQUENCE [LARGE SCALE GENOMIC DNA]</scope>
</reference>
<dbReference type="Gene3D" id="1.10.472.80">
    <property type="entry name" value="Ypt/Rab-GAP domain of gyp1p, domain 3"/>
    <property type="match status" value="1"/>
</dbReference>
<dbReference type="EMBL" id="AMZH03001831">
    <property type="protein sequence ID" value="RRT77811.1"/>
    <property type="molecule type" value="Genomic_DNA"/>
</dbReference>
<dbReference type="PROSITE" id="PS50086">
    <property type="entry name" value="TBC_RABGAP"/>
    <property type="match status" value="1"/>
</dbReference>
<dbReference type="AlphaFoldDB" id="A0A444FDU9"/>
<comment type="caution">
    <text evidence="1">The sequence shown here is derived from an EMBL/GenBank/DDBJ whole genome shotgun (WGS) entry which is preliminary data.</text>
</comment>
<dbReference type="GO" id="GO:0005096">
    <property type="term" value="F:GTPase activator activity"/>
    <property type="evidence" value="ECO:0007669"/>
    <property type="project" value="TreeGrafter"/>
</dbReference>
<gene>
    <name evidence="1" type="ORF">B296_00008517</name>
</gene>
<dbReference type="Proteomes" id="UP000287651">
    <property type="component" value="Unassembled WGS sequence"/>
</dbReference>
<evidence type="ECO:0000313" key="1">
    <source>
        <dbReference type="EMBL" id="RRT77811.1"/>
    </source>
</evidence>
<dbReference type="PANTHER" id="PTHR22957">
    <property type="entry name" value="TBC1 DOMAIN FAMILY MEMBER GTPASE-ACTIVATING PROTEIN"/>
    <property type="match status" value="1"/>
</dbReference>
<dbReference type="InterPro" id="IPR000195">
    <property type="entry name" value="Rab-GAP-TBC_dom"/>
</dbReference>
<dbReference type="InterPro" id="IPR035969">
    <property type="entry name" value="Rab-GAP_TBC_sf"/>
</dbReference>
<proteinExistence type="predicted"/>
<dbReference type="Pfam" id="PF00566">
    <property type="entry name" value="RabGAP-TBC"/>
    <property type="match status" value="1"/>
</dbReference>
<sequence length="137" mass="16182">MFRDNFCKQLDNSLVGIRSTIEKLSQLLKRHDEELWRQLEVITKVNPQFYAFRWITLLLTQDFKFSDCLRIWDTLFSDPEGPQETLLRICCAMLIFVRRRLLAGDFTSNLKLLQNYPTVNINHLLHVANKLRGPTVD</sequence>
<protein>
    <submittedName>
        <fullName evidence="1">Uncharacterized protein</fullName>
    </submittedName>
</protein>